<evidence type="ECO:0000256" key="1">
    <source>
        <dbReference type="ARBA" id="ARBA00004239"/>
    </source>
</evidence>
<dbReference type="Gene3D" id="1.20.140.40">
    <property type="entry name" value="Invertase/pectin methylesterase inhibitor family protein"/>
    <property type="match status" value="1"/>
</dbReference>
<dbReference type="FunFam" id="1.20.140.40:FF:000006">
    <property type="entry name" value="Pectinesterase inhibitor 3"/>
    <property type="match status" value="1"/>
</dbReference>
<dbReference type="SUPFAM" id="SSF101148">
    <property type="entry name" value="Plant invertase/pectin methylesterase inhibitor"/>
    <property type="match status" value="1"/>
</dbReference>
<dbReference type="InterPro" id="IPR051955">
    <property type="entry name" value="PME_Inhibitor"/>
</dbReference>
<feature type="domain" description="Pectinesterase inhibitor" evidence="7">
    <location>
        <begin position="26"/>
        <end position="181"/>
    </location>
</feature>
<gene>
    <name evidence="8" type="ORF">NE237_013267</name>
</gene>
<name>A0A9Q0H3J3_9MAGN</name>
<protein>
    <recommendedName>
        <fullName evidence="7">Pectinesterase inhibitor domain-containing protein</fullName>
    </recommendedName>
</protein>
<dbReference type="PANTHER" id="PTHR31080:SF158">
    <property type="entry name" value="PLANT INVERTASE_PECTIN METHYLESTERASE INHIBITOR SUPERFAMILY PROTEIN"/>
    <property type="match status" value="1"/>
</dbReference>
<sequence length="197" mass="22058">MTVLSFSIALLLLACVTWQTLAWSNMADDYVKDACNVTQYQDLCIHSLAPFSKWARQDPCRWAQAAVSVTTDETKRVTHYVINLKKNETLRGTREQRTLSDCIECFGDSIDNLHKSLGELRSLKSVTFDTQMKNVQTWMSAGLTSEDTCLDGFNGYKERQVKNLCNRVLNVTYMNSNALALVNKLAEDGGGSINTSP</sequence>
<dbReference type="Proteomes" id="UP001141806">
    <property type="component" value="Unassembled WGS sequence"/>
</dbReference>
<evidence type="ECO:0000256" key="6">
    <source>
        <dbReference type="SAM" id="SignalP"/>
    </source>
</evidence>
<evidence type="ECO:0000259" key="7">
    <source>
        <dbReference type="SMART" id="SM00856"/>
    </source>
</evidence>
<reference evidence="8" key="1">
    <citation type="journal article" date="2023" name="Plant J.">
        <title>The genome of the king protea, Protea cynaroides.</title>
        <authorList>
            <person name="Chang J."/>
            <person name="Duong T.A."/>
            <person name="Schoeman C."/>
            <person name="Ma X."/>
            <person name="Roodt D."/>
            <person name="Barker N."/>
            <person name="Li Z."/>
            <person name="Van de Peer Y."/>
            <person name="Mizrachi E."/>
        </authorList>
    </citation>
    <scope>NUCLEOTIDE SEQUENCE</scope>
    <source>
        <tissue evidence="8">Young leaves</tissue>
    </source>
</reference>
<dbReference type="NCBIfam" id="TIGR01614">
    <property type="entry name" value="PME_inhib"/>
    <property type="match status" value="1"/>
</dbReference>
<comment type="subcellular location">
    <subcellularLocation>
        <location evidence="1">Secreted</location>
        <location evidence="1">Extracellular space</location>
    </subcellularLocation>
</comment>
<evidence type="ECO:0000256" key="3">
    <source>
        <dbReference type="ARBA" id="ARBA00022729"/>
    </source>
</evidence>
<dbReference type="InterPro" id="IPR006501">
    <property type="entry name" value="Pectinesterase_inhib_dom"/>
</dbReference>
<dbReference type="AlphaFoldDB" id="A0A9Q0H3J3"/>
<keyword evidence="3 6" id="KW-0732">Signal</keyword>
<dbReference type="InterPro" id="IPR035513">
    <property type="entry name" value="Invertase/methylesterase_inhib"/>
</dbReference>
<dbReference type="EMBL" id="JAMYWD010000011">
    <property type="protein sequence ID" value="KAJ4956484.1"/>
    <property type="molecule type" value="Genomic_DNA"/>
</dbReference>
<keyword evidence="4" id="KW-1015">Disulfide bond</keyword>
<evidence type="ECO:0000256" key="2">
    <source>
        <dbReference type="ARBA" id="ARBA00022525"/>
    </source>
</evidence>
<dbReference type="CDD" id="cd15798">
    <property type="entry name" value="PMEI-like_3"/>
    <property type="match status" value="1"/>
</dbReference>
<dbReference type="GO" id="GO:0005576">
    <property type="term" value="C:extracellular region"/>
    <property type="evidence" value="ECO:0007669"/>
    <property type="project" value="UniProtKB-SubCell"/>
</dbReference>
<dbReference type="SMART" id="SM00856">
    <property type="entry name" value="PMEI"/>
    <property type="match status" value="1"/>
</dbReference>
<proteinExistence type="inferred from homology"/>
<comment type="similarity">
    <text evidence="5">Belongs to the PMEI family.</text>
</comment>
<organism evidence="8 9">
    <name type="scientific">Protea cynaroides</name>
    <dbReference type="NCBI Taxonomy" id="273540"/>
    <lineage>
        <taxon>Eukaryota</taxon>
        <taxon>Viridiplantae</taxon>
        <taxon>Streptophyta</taxon>
        <taxon>Embryophyta</taxon>
        <taxon>Tracheophyta</taxon>
        <taxon>Spermatophyta</taxon>
        <taxon>Magnoliopsida</taxon>
        <taxon>Proteales</taxon>
        <taxon>Proteaceae</taxon>
        <taxon>Protea</taxon>
    </lineage>
</organism>
<feature type="signal peptide" evidence="6">
    <location>
        <begin position="1"/>
        <end position="22"/>
    </location>
</feature>
<accession>A0A9Q0H3J3</accession>
<dbReference type="PANTHER" id="PTHR31080">
    <property type="entry name" value="PECTINESTERASE INHIBITOR-LIKE"/>
    <property type="match status" value="1"/>
</dbReference>
<evidence type="ECO:0000313" key="9">
    <source>
        <dbReference type="Proteomes" id="UP001141806"/>
    </source>
</evidence>
<keyword evidence="2" id="KW-0964">Secreted</keyword>
<comment type="caution">
    <text evidence="8">The sequence shown here is derived from an EMBL/GenBank/DDBJ whole genome shotgun (WGS) entry which is preliminary data.</text>
</comment>
<feature type="chain" id="PRO_5040439200" description="Pectinesterase inhibitor domain-containing protein" evidence="6">
    <location>
        <begin position="23"/>
        <end position="197"/>
    </location>
</feature>
<dbReference type="Pfam" id="PF04043">
    <property type="entry name" value="PMEI"/>
    <property type="match status" value="1"/>
</dbReference>
<keyword evidence="9" id="KW-1185">Reference proteome</keyword>
<evidence type="ECO:0000256" key="4">
    <source>
        <dbReference type="ARBA" id="ARBA00023157"/>
    </source>
</evidence>
<evidence type="ECO:0000256" key="5">
    <source>
        <dbReference type="ARBA" id="ARBA00038471"/>
    </source>
</evidence>
<dbReference type="GO" id="GO:0004857">
    <property type="term" value="F:enzyme inhibitor activity"/>
    <property type="evidence" value="ECO:0007669"/>
    <property type="project" value="InterPro"/>
</dbReference>
<evidence type="ECO:0000313" key="8">
    <source>
        <dbReference type="EMBL" id="KAJ4956484.1"/>
    </source>
</evidence>
<dbReference type="OrthoDB" id="1430376at2759"/>